<organism evidence="8 9">
    <name type="scientific">Entomortierella parvispora</name>
    <dbReference type="NCBI Taxonomy" id="205924"/>
    <lineage>
        <taxon>Eukaryota</taxon>
        <taxon>Fungi</taxon>
        <taxon>Fungi incertae sedis</taxon>
        <taxon>Mucoromycota</taxon>
        <taxon>Mortierellomycotina</taxon>
        <taxon>Mortierellomycetes</taxon>
        <taxon>Mortierellales</taxon>
        <taxon>Mortierellaceae</taxon>
        <taxon>Entomortierella</taxon>
    </lineage>
</organism>
<dbReference type="OrthoDB" id="245150at2759"/>
<keyword evidence="9" id="KW-1185">Reference proteome</keyword>
<name>A0A9P3H0C9_9FUNG</name>
<dbReference type="InterPro" id="IPR008570">
    <property type="entry name" value="ESCRT-II_cplx_Vps25-sub"/>
</dbReference>
<reference evidence="8" key="1">
    <citation type="submission" date="2021-11" db="EMBL/GenBank/DDBJ databases">
        <authorList>
            <person name="Herlambang A."/>
            <person name="Guo Y."/>
            <person name="Takashima Y."/>
            <person name="Nishizawa T."/>
        </authorList>
    </citation>
    <scope>NUCLEOTIDE SEQUENCE</scope>
    <source>
        <strain evidence="8">E1425</strain>
    </source>
</reference>
<dbReference type="AlphaFoldDB" id="A0A9P3H0C9"/>
<evidence type="ECO:0000256" key="1">
    <source>
        <dbReference type="ARBA" id="ARBA00004496"/>
    </source>
</evidence>
<evidence type="ECO:0000313" key="9">
    <source>
        <dbReference type="Proteomes" id="UP000827284"/>
    </source>
</evidence>
<dbReference type="SUPFAM" id="SSF46785">
    <property type="entry name" value="Winged helix' DNA-binding domain"/>
    <property type="match status" value="2"/>
</dbReference>
<dbReference type="PANTHER" id="PTHR13149:SF0">
    <property type="entry name" value="VACUOLAR PROTEIN-SORTING-ASSOCIATED PROTEIN 25"/>
    <property type="match status" value="1"/>
</dbReference>
<proteinExistence type="inferred from homology"/>
<dbReference type="GO" id="GO:0043328">
    <property type="term" value="P:protein transport to vacuole involved in ubiquitin-dependent protein catabolic process via the multivesicular body sorting pathway"/>
    <property type="evidence" value="ECO:0007669"/>
    <property type="project" value="TreeGrafter"/>
</dbReference>
<accession>A0A9P3H0C9</accession>
<evidence type="ECO:0000256" key="5">
    <source>
        <dbReference type="ARBA" id="ARBA00022490"/>
    </source>
</evidence>
<comment type="caution">
    <text evidence="8">The sequence shown here is derived from an EMBL/GenBank/DDBJ whole genome shotgun (WGS) entry which is preliminary data.</text>
</comment>
<comment type="similarity">
    <text evidence="2">Belongs to the VPS25 family.</text>
</comment>
<dbReference type="GO" id="GO:0005198">
    <property type="term" value="F:structural molecule activity"/>
    <property type="evidence" value="ECO:0007669"/>
    <property type="project" value="TreeGrafter"/>
</dbReference>
<dbReference type="Proteomes" id="UP000827284">
    <property type="component" value="Unassembled WGS sequence"/>
</dbReference>
<dbReference type="InterPro" id="IPR014041">
    <property type="entry name" value="ESCRT-II_cplx_Vps25-sub_N"/>
</dbReference>
<dbReference type="Gene3D" id="1.10.10.10">
    <property type="entry name" value="Winged helix-like DNA-binding domain superfamily/Winged helix DNA-binding domain"/>
    <property type="match status" value="1"/>
</dbReference>
<dbReference type="Pfam" id="PF05871">
    <property type="entry name" value="ESCRT-II"/>
    <property type="match status" value="1"/>
</dbReference>
<keyword evidence="4" id="KW-0813">Transport</keyword>
<evidence type="ECO:0000256" key="3">
    <source>
        <dbReference type="ARBA" id="ARBA00017934"/>
    </source>
</evidence>
<dbReference type="FunFam" id="1.10.10.570:FF:000003">
    <property type="entry name" value="Vacuolar protein-sorting-associated protein 25"/>
    <property type="match status" value="1"/>
</dbReference>
<reference evidence="8" key="2">
    <citation type="journal article" date="2022" name="Microbiol. Resour. Announc.">
        <title>Whole-Genome Sequence of Entomortierella parvispora E1425, a Mucoromycotan Fungus Associated with Burkholderiaceae-Related Endosymbiotic Bacteria.</title>
        <authorList>
            <person name="Herlambang A."/>
            <person name="Guo Y."/>
            <person name="Takashima Y."/>
            <person name="Narisawa K."/>
            <person name="Ohta H."/>
            <person name="Nishizawa T."/>
        </authorList>
    </citation>
    <scope>NUCLEOTIDE SEQUENCE</scope>
    <source>
        <strain evidence="8">E1425</strain>
    </source>
</reference>
<dbReference type="GO" id="GO:0042803">
    <property type="term" value="F:protein homodimerization activity"/>
    <property type="evidence" value="ECO:0007669"/>
    <property type="project" value="TreeGrafter"/>
</dbReference>
<dbReference type="EMBL" id="BQFW01000001">
    <property type="protein sequence ID" value="GJJ67954.1"/>
    <property type="molecule type" value="Genomic_DNA"/>
</dbReference>
<evidence type="ECO:0000256" key="7">
    <source>
        <dbReference type="ARBA" id="ARBA00030094"/>
    </source>
</evidence>
<dbReference type="GO" id="GO:0016236">
    <property type="term" value="P:macroautophagy"/>
    <property type="evidence" value="ECO:0007669"/>
    <property type="project" value="UniProtKB-ARBA"/>
</dbReference>
<evidence type="ECO:0000256" key="2">
    <source>
        <dbReference type="ARBA" id="ARBA00009674"/>
    </source>
</evidence>
<keyword evidence="6" id="KW-0653">Protein transport</keyword>
<dbReference type="FunFam" id="1.10.10.10:FF:000141">
    <property type="entry name" value="vacuolar protein-sorting-associated protein 25"/>
    <property type="match status" value="1"/>
</dbReference>
<protein>
    <recommendedName>
        <fullName evidence="3">Vacuolar protein-sorting-associated protein 25</fullName>
    </recommendedName>
    <alternativeName>
        <fullName evidence="7">ESCRT-II complex subunit VPS25</fullName>
    </alternativeName>
</protein>
<dbReference type="Gene3D" id="1.10.10.570">
    <property type="entry name" value="Winged helix' DNA-binding domain. Chain C. Domain 1"/>
    <property type="match status" value="1"/>
</dbReference>
<dbReference type="InterPro" id="IPR036390">
    <property type="entry name" value="WH_DNA-bd_sf"/>
</dbReference>
<dbReference type="PANTHER" id="PTHR13149">
    <property type="entry name" value="VACUOLAR PROTEIN SORTING-ASSOCIATED PROTEIN VPS25"/>
    <property type="match status" value="1"/>
</dbReference>
<evidence type="ECO:0000256" key="4">
    <source>
        <dbReference type="ARBA" id="ARBA00022448"/>
    </source>
</evidence>
<sequence>MSLSAASSNAAQGLSQSPALASGFQFPSIHNFPPFYTLQPTASTWKNQADLWGTVVMRYFRHHRLYQLDLDDANTTNEQLFHNQRINRRLKPETIQAIVDEMVKKGDAEWDPTSRKRKAIILWRKPEEWATFISTWVFESGLNNTIMTYYEIAHGDNAEDQEFYNIHPTVLQKTMDVLVKRGVATTFQGANFEEMGVKFFNAGA</sequence>
<dbReference type="InterPro" id="IPR036388">
    <property type="entry name" value="WH-like_DNA-bd_sf"/>
</dbReference>
<evidence type="ECO:0000313" key="8">
    <source>
        <dbReference type="EMBL" id="GJJ67954.1"/>
    </source>
</evidence>
<comment type="subcellular location">
    <subcellularLocation>
        <location evidence="1">Cytoplasm</location>
    </subcellularLocation>
</comment>
<gene>
    <name evidence="8" type="ORF">EMPS_00300</name>
</gene>
<keyword evidence="5" id="KW-0963">Cytoplasm</keyword>
<evidence type="ECO:0000256" key="6">
    <source>
        <dbReference type="ARBA" id="ARBA00022927"/>
    </source>
</evidence>
<dbReference type="GO" id="GO:0000814">
    <property type="term" value="C:ESCRT II complex"/>
    <property type="evidence" value="ECO:0007669"/>
    <property type="project" value="InterPro"/>
</dbReference>